<dbReference type="Pfam" id="PF04568">
    <property type="entry name" value="IATP"/>
    <property type="match status" value="1"/>
</dbReference>
<dbReference type="GO" id="GO:0005739">
    <property type="term" value="C:mitochondrion"/>
    <property type="evidence" value="ECO:0007669"/>
    <property type="project" value="UniProtKB-SubCell"/>
</dbReference>
<evidence type="ECO:0000313" key="6">
    <source>
        <dbReference type="Proteomes" id="UP000014071"/>
    </source>
</evidence>
<keyword evidence="3" id="KW-0496">Mitochondrion</keyword>
<dbReference type="GeneID" id="24111555"/>
<dbReference type="eggNOG" id="ENOG502SCJG">
    <property type="taxonomic scope" value="Eukaryota"/>
</dbReference>
<dbReference type="STRING" id="1305764.R9PBG5"/>
<accession>R9PBG5</accession>
<dbReference type="OrthoDB" id="5532350at2759"/>
<dbReference type="Proteomes" id="UP000014071">
    <property type="component" value="Unassembled WGS sequence"/>
</dbReference>
<evidence type="ECO:0000313" key="5">
    <source>
        <dbReference type="EMBL" id="GAC98689.1"/>
    </source>
</evidence>
<gene>
    <name evidence="5" type="ORF">PHSY_006283</name>
</gene>
<dbReference type="InterPro" id="IPR007648">
    <property type="entry name" value="ATPase_inhibitor_mt"/>
</dbReference>
<dbReference type="EMBL" id="DF238821">
    <property type="protein sequence ID" value="GAC98689.1"/>
    <property type="molecule type" value="Genomic_DNA"/>
</dbReference>
<evidence type="ECO:0000256" key="4">
    <source>
        <dbReference type="SAM" id="MobiDB-lite"/>
    </source>
</evidence>
<feature type="compositionally biased region" description="Basic and acidic residues" evidence="4">
    <location>
        <begin position="165"/>
        <end position="175"/>
    </location>
</feature>
<sequence length="241" mass="26846">MLSYAGAARSNTQQKPTYINLTFASKAFPPPFLRVRCAGRGGSNSLDKVNLLFGRSPKRRKLRDVNYIDVNLTKLASLTTASSFRKLVFLANMSLLRVSTSSLARVTKSPTFAMAARGYADGPTDKAGATASSQGWNKREQAQENQYVQQAEKEKLQKLRDSIKKQRQHLDEVRRPPLLPRNSRASDAEADNSPSHEPAVQCNYFALTGREPTQQPRQEVIVDSAFLWNRRTTALDSSAQT</sequence>
<organism evidence="5 6">
    <name type="scientific">Pseudozyma hubeiensis (strain SY62)</name>
    <name type="common">Yeast</name>
    <dbReference type="NCBI Taxonomy" id="1305764"/>
    <lineage>
        <taxon>Eukaryota</taxon>
        <taxon>Fungi</taxon>
        <taxon>Dikarya</taxon>
        <taxon>Basidiomycota</taxon>
        <taxon>Ustilaginomycotina</taxon>
        <taxon>Ustilaginomycetes</taxon>
        <taxon>Ustilaginales</taxon>
        <taxon>Ustilaginaceae</taxon>
        <taxon>Pseudozyma</taxon>
    </lineage>
</organism>
<dbReference type="HOGENOM" id="CLU_1152213_0_0_1"/>
<keyword evidence="6" id="KW-1185">Reference proteome</keyword>
<dbReference type="AlphaFoldDB" id="R9PBG5"/>
<proteinExistence type="inferred from homology"/>
<reference evidence="6" key="1">
    <citation type="journal article" date="2013" name="Genome Announc.">
        <title>Draft genome sequence of the basidiomycetous yeast-like fungus Pseudozyma hubeiensis SY62, which produces an abundant amount of the biosurfactant mannosylerythritol lipids.</title>
        <authorList>
            <person name="Konishi M."/>
            <person name="Hatada Y."/>
            <person name="Horiuchi J."/>
        </authorList>
    </citation>
    <scope>NUCLEOTIDE SEQUENCE [LARGE SCALE GENOMIC DNA]</scope>
    <source>
        <strain evidence="6">SY62</strain>
    </source>
</reference>
<feature type="region of interest" description="Disordered" evidence="4">
    <location>
        <begin position="120"/>
        <end position="141"/>
    </location>
</feature>
<dbReference type="Gene3D" id="1.20.5.500">
    <property type="entry name" value="Single helix bin"/>
    <property type="match status" value="1"/>
</dbReference>
<protein>
    <submittedName>
        <fullName evidence="5">Uncharacterized protein</fullName>
    </submittedName>
</protein>
<evidence type="ECO:0000256" key="1">
    <source>
        <dbReference type="ARBA" id="ARBA00004173"/>
    </source>
</evidence>
<evidence type="ECO:0000256" key="3">
    <source>
        <dbReference type="ARBA" id="ARBA00023128"/>
    </source>
</evidence>
<dbReference type="RefSeq" id="XP_012192276.1">
    <property type="nucleotide sequence ID" value="XM_012336886.1"/>
</dbReference>
<name>R9PBG5_PSEHS</name>
<dbReference type="GO" id="GO:0042030">
    <property type="term" value="F:ATPase inhibitor activity"/>
    <property type="evidence" value="ECO:0007669"/>
    <property type="project" value="InterPro"/>
</dbReference>
<feature type="region of interest" description="Disordered" evidence="4">
    <location>
        <begin position="165"/>
        <end position="198"/>
    </location>
</feature>
<evidence type="ECO:0000256" key="2">
    <source>
        <dbReference type="ARBA" id="ARBA00010901"/>
    </source>
</evidence>
<comment type="subcellular location">
    <subcellularLocation>
        <location evidence="1">Mitochondrion</location>
    </subcellularLocation>
</comment>
<comment type="similarity">
    <text evidence="2">Belongs to the ATPase inhibitor family.</text>
</comment>